<evidence type="ECO:0000256" key="2">
    <source>
        <dbReference type="ARBA" id="ARBA00022737"/>
    </source>
</evidence>
<evidence type="ECO:0000313" key="4">
    <source>
        <dbReference type="EMBL" id="GEM47569.1"/>
    </source>
</evidence>
<dbReference type="CDD" id="cd01448">
    <property type="entry name" value="TST_Repeat_1"/>
    <property type="match status" value="1"/>
</dbReference>
<keyword evidence="5" id="KW-1185">Reference proteome</keyword>
<dbReference type="Gene3D" id="3.40.250.10">
    <property type="entry name" value="Rhodanese-like domain"/>
    <property type="match status" value="2"/>
</dbReference>
<proteinExistence type="predicted"/>
<organism evidence="4 5">
    <name type="scientific">Deinococcus cellulosilyticus (strain DSM 18568 / NBRC 106333 / KACC 11606 / 5516J-15)</name>
    <dbReference type="NCBI Taxonomy" id="1223518"/>
    <lineage>
        <taxon>Bacteria</taxon>
        <taxon>Thermotogati</taxon>
        <taxon>Deinococcota</taxon>
        <taxon>Deinococci</taxon>
        <taxon>Deinococcales</taxon>
        <taxon>Deinococcaceae</taxon>
        <taxon>Deinococcus</taxon>
    </lineage>
</organism>
<dbReference type="RefSeq" id="WP_146885928.1">
    <property type="nucleotide sequence ID" value="NZ_BJXB01000014.1"/>
</dbReference>
<feature type="domain" description="Rhodanese" evidence="3">
    <location>
        <begin position="16"/>
        <end position="135"/>
    </location>
</feature>
<keyword evidence="1 4" id="KW-0808">Transferase</keyword>
<dbReference type="PROSITE" id="PS50206">
    <property type="entry name" value="RHODANESE_3"/>
    <property type="match status" value="2"/>
</dbReference>
<evidence type="ECO:0000259" key="3">
    <source>
        <dbReference type="PROSITE" id="PS50206"/>
    </source>
</evidence>
<comment type="caution">
    <text evidence="4">The sequence shown here is derived from an EMBL/GenBank/DDBJ whole genome shotgun (WGS) entry which is preliminary data.</text>
</comment>
<sequence>MPKNWVSAKEIFARVFEPNLRIIDVRSSLMDHGYGAQKYAEGHLPNATRLDLETDLSGPKAEHGGRHPYPSAAQIKEVFERAGVSDHTRVVAYDDAGGMFAARVWWLLKYIGHEDVCLLDGGIQAWLEAGFSLETAARNFPGGQLTVREKPELLASVEEVRTVKGRNDVLLIDARAPERYRGDVEPIDRIPGHIPGAINRPFGQNLENGKFKDLESLKTQYQDLAGQQEKILYCGSGVSAAHNALVFHELGIPHRLYAGSYSDWVSYPEHEVETGEQAAEPV</sequence>
<dbReference type="InterPro" id="IPR036873">
    <property type="entry name" value="Rhodanese-like_dom_sf"/>
</dbReference>
<dbReference type="PANTHER" id="PTHR11364:SF27">
    <property type="entry name" value="SULFURTRANSFERASE"/>
    <property type="match status" value="1"/>
</dbReference>
<reference evidence="4 5" key="1">
    <citation type="submission" date="2019-07" db="EMBL/GenBank/DDBJ databases">
        <title>Whole genome shotgun sequence of Deinococcus cellulosilyticus NBRC 106333.</title>
        <authorList>
            <person name="Hosoyama A."/>
            <person name="Uohara A."/>
            <person name="Ohji S."/>
            <person name="Ichikawa N."/>
        </authorList>
    </citation>
    <scope>NUCLEOTIDE SEQUENCE [LARGE SCALE GENOMIC DNA]</scope>
    <source>
        <strain evidence="4 5">NBRC 106333</strain>
    </source>
</reference>
<dbReference type="SUPFAM" id="SSF52821">
    <property type="entry name" value="Rhodanese/Cell cycle control phosphatase"/>
    <property type="match status" value="2"/>
</dbReference>
<dbReference type="Proteomes" id="UP000321306">
    <property type="component" value="Unassembled WGS sequence"/>
</dbReference>
<dbReference type="Pfam" id="PF00581">
    <property type="entry name" value="Rhodanese"/>
    <property type="match status" value="2"/>
</dbReference>
<name>A0A511N3W6_DEIC1</name>
<keyword evidence="2" id="KW-0677">Repeat</keyword>
<dbReference type="EMBL" id="BJXB01000014">
    <property type="protein sequence ID" value="GEM47569.1"/>
    <property type="molecule type" value="Genomic_DNA"/>
</dbReference>
<dbReference type="InterPro" id="IPR001763">
    <property type="entry name" value="Rhodanese-like_dom"/>
</dbReference>
<gene>
    <name evidence="4" type="ORF">DC3_32040</name>
</gene>
<dbReference type="GO" id="GO:0004792">
    <property type="term" value="F:thiosulfate-cyanide sulfurtransferase activity"/>
    <property type="evidence" value="ECO:0007669"/>
    <property type="project" value="TreeGrafter"/>
</dbReference>
<feature type="domain" description="Rhodanese" evidence="3">
    <location>
        <begin position="165"/>
        <end position="273"/>
    </location>
</feature>
<dbReference type="CDD" id="cd01449">
    <property type="entry name" value="TST_Repeat_2"/>
    <property type="match status" value="1"/>
</dbReference>
<dbReference type="AlphaFoldDB" id="A0A511N3W6"/>
<protein>
    <submittedName>
        <fullName evidence="4">Thiosulfate sulfurtransferase</fullName>
    </submittedName>
</protein>
<dbReference type="SMART" id="SM00450">
    <property type="entry name" value="RHOD"/>
    <property type="match status" value="2"/>
</dbReference>
<evidence type="ECO:0000256" key="1">
    <source>
        <dbReference type="ARBA" id="ARBA00022679"/>
    </source>
</evidence>
<dbReference type="InterPro" id="IPR045078">
    <property type="entry name" value="TST/MPST-like"/>
</dbReference>
<accession>A0A511N3W6</accession>
<dbReference type="PANTHER" id="PTHR11364">
    <property type="entry name" value="THIOSULFATE SULFERTANSFERASE"/>
    <property type="match status" value="1"/>
</dbReference>
<evidence type="ECO:0000313" key="5">
    <source>
        <dbReference type="Proteomes" id="UP000321306"/>
    </source>
</evidence>
<dbReference type="OrthoDB" id="9770030at2"/>